<reference evidence="12" key="1">
    <citation type="submission" date="2023-03" db="EMBL/GenBank/DDBJ databases">
        <authorList>
            <person name="Steffen K."/>
            <person name="Cardenas P."/>
        </authorList>
    </citation>
    <scope>NUCLEOTIDE SEQUENCE</scope>
</reference>
<gene>
    <name evidence="12" type="ORF">GBAR_LOCUS14125</name>
</gene>
<evidence type="ECO:0000256" key="10">
    <source>
        <dbReference type="ARBA" id="ARBA00034899"/>
    </source>
</evidence>
<feature type="transmembrane region" description="Helical" evidence="11">
    <location>
        <begin position="21"/>
        <end position="43"/>
    </location>
</feature>
<name>A0AA35S8P4_GEOBA</name>
<keyword evidence="3" id="KW-1003">Cell membrane</keyword>
<evidence type="ECO:0000256" key="11">
    <source>
        <dbReference type="SAM" id="Phobius"/>
    </source>
</evidence>
<keyword evidence="7 11" id="KW-0472">Membrane</keyword>
<dbReference type="PANTHER" id="PTHR12869">
    <property type="entry name" value="SMALL SEVEN TRANSMEMBRANE DOMAIN-CONTAINING PROTEIN"/>
    <property type="match status" value="1"/>
</dbReference>
<dbReference type="GO" id="GO:0005886">
    <property type="term" value="C:plasma membrane"/>
    <property type="evidence" value="ECO:0007669"/>
    <property type="project" value="UniProtKB-SubCell"/>
</dbReference>
<evidence type="ECO:0000256" key="7">
    <source>
        <dbReference type="ARBA" id="ARBA00023136"/>
    </source>
</evidence>
<dbReference type="Pfam" id="PF09767">
    <property type="entry name" value="DUF2053"/>
    <property type="match status" value="1"/>
</dbReference>
<dbReference type="InterPro" id="IPR019164">
    <property type="entry name" value="TMEM147"/>
</dbReference>
<keyword evidence="13" id="KW-1185">Reference proteome</keyword>
<feature type="transmembrane region" description="Helical" evidence="11">
    <location>
        <begin position="92"/>
        <end position="111"/>
    </location>
</feature>
<keyword evidence="4 11" id="KW-0812">Transmembrane</keyword>
<dbReference type="GO" id="GO:0005789">
    <property type="term" value="C:endoplasmic reticulum membrane"/>
    <property type="evidence" value="ECO:0007669"/>
    <property type="project" value="UniProtKB-SubCell"/>
</dbReference>
<keyword evidence="5" id="KW-0256">Endoplasmic reticulum</keyword>
<evidence type="ECO:0000313" key="13">
    <source>
        <dbReference type="Proteomes" id="UP001174909"/>
    </source>
</evidence>
<organism evidence="12 13">
    <name type="scientific">Geodia barretti</name>
    <name type="common">Barrett's horny sponge</name>
    <dbReference type="NCBI Taxonomy" id="519541"/>
    <lineage>
        <taxon>Eukaryota</taxon>
        <taxon>Metazoa</taxon>
        <taxon>Porifera</taxon>
        <taxon>Demospongiae</taxon>
        <taxon>Heteroscleromorpha</taxon>
        <taxon>Tetractinellida</taxon>
        <taxon>Astrophorina</taxon>
        <taxon>Geodiidae</taxon>
        <taxon>Geodia</taxon>
    </lineage>
</organism>
<evidence type="ECO:0000313" key="12">
    <source>
        <dbReference type="EMBL" id="CAI8024302.1"/>
    </source>
</evidence>
<sequence>MRQIIRAGVLRMRKSLTLAAELGSMTLFHFANCLALTVAPYFILYRFSGLNEVPWSKCVKSAVGYVATQLVKMLLLATAFPVSAVQTERDDLIRVALTCTVDVIDLLGIYVCLTKFSARYENSAVKTKVLSTVVGWGVTEVVATRVVPLWVEARGVEFSWNSLFTGLDANISLVYLASTVALLWMWSRPDFNQTLLPLLLSLLLSLCYSPLFLYLLSFSFSPTPSLLLLTRLGVGLVTGFLSLLLFHGMSNGKTKVQ</sequence>
<keyword evidence="6 11" id="KW-1133">Transmembrane helix</keyword>
<evidence type="ECO:0000256" key="9">
    <source>
        <dbReference type="ARBA" id="ARBA00034846"/>
    </source>
</evidence>
<dbReference type="Proteomes" id="UP001174909">
    <property type="component" value="Unassembled WGS sequence"/>
</dbReference>
<feature type="transmembrane region" description="Helical" evidence="11">
    <location>
        <begin position="169"/>
        <end position="186"/>
    </location>
</feature>
<evidence type="ECO:0000256" key="5">
    <source>
        <dbReference type="ARBA" id="ARBA00022824"/>
    </source>
</evidence>
<comment type="similarity">
    <text evidence="8">Belongs to the TMEM147 family.</text>
</comment>
<evidence type="ECO:0000256" key="2">
    <source>
        <dbReference type="ARBA" id="ARBA00004651"/>
    </source>
</evidence>
<feature type="transmembrane region" description="Helical" evidence="11">
    <location>
        <begin position="226"/>
        <end position="246"/>
    </location>
</feature>
<dbReference type="PANTHER" id="PTHR12869:SF0">
    <property type="entry name" value="BOS COMPLEX SUBUNIT TMEM147"/>
    <property type="match status" value="1"/>
</dbReference>
<comment type="subcellular location">
    <subcellularLocation>
        <location evidence="2">Cell membrane</location>
        <topology evidence="2">Multi-pass membrane protein</topology>
    </subcellularLocation>
    <subcellularLocation>
        <location evidence="1">Endoplasmic reticulum membrane</location>
        <topology evidence="1">Multi-pass membrane protein</topology>
    </subcellularLocation>
</comment>
<dbReference type="AlphaFoldDB" id="A0AA35S8P4"/>
<evidence type="ECO:0000256" key="4">
    <source>
        <dbReference type="ARBA" id="ARBA00022692"/>
    </source>
</evidence>
<evidence type="ECO:0000256" key="1">
    <source>
        <dbReference type="ARBA" id="ARBA00004477"/>
    </source>
</evidence>
<evidence type="ECO:0000256" key="8">
    <source>
        <dbReference type="ARBA" id="ARBA00034739"/>
    </source>
</evidence>
<dbReference type="EMBL" id="CASHTH010002069">
    <property type="protein sequence ID" value="CAI8024302.1"/>
    <property type="molecule type" value="Genomic_DNA"/>
</dbReference>
<evidence type="ECO:0000256" key="3">
    <source>
        <dbReference type="ARBA" id="ARBA00022475"/>
    </source>
</evidence>
<evidence type="ECO:0000256" key="6">
    <source>
        <dbReference type="ARBA" id="ARBA00022989"/>
    </source>
</evidence>
<feature type="transmembrane region" description="Helical" evidence="11">
    <location>
        <begin position="63"/>
        <end position="85"/>
    </location>
</feature>
<accession>A0AA35S8P4</accession>
<comment type="caution">
    <text evidence="12">The sequence shown here is derived from an EMBL/GenBank/DDBJ whole genome shotgun (WGS) entry which is preliminary data.</text>
</comment>
<feature type="transmembrane region" description="Helical" evidence="11">
    <location>
        <begin position="198"/>
        <end position="220"/>
    </location>
</feature>
<proteinExistence type="inferred from homology"/>
<protein>
    <recommendedName>
        <fullName evidence="9">BOS complex subunit TMEM147</fullName>
    </recommendedName>
    <alternativeName>
        <fullName evidence="10">Transmembrane protein 147</fullName>
    </alternativeName>
</protein>